<dbReference type="EMBL" id="JARGYC010000003">
    <property type="protein sequence ID" value="MDF0599485.1"/>
    <property type="molecule type" value="Genomic_DNA"/>
</dbReference>
<accession>A0AAE3T8H0</accession>
<evidence type="ECO:0000313" key="16">
    <source>
        <dbReference type="EMBL" id="MDF0599485.1"/>
    </source>
</evidence>
<evidence type="ECO:0000256" key="6">
    <source>
        <dbReference type="ARBA" id="ARBA00022989"/>
    </source>
</evidence>
<dbReference type="InterPro" id="IPR046357">
    <property type="entry name" value="PPIase_dom_sf"/>
</dbReference>
<keyword evidence="6" id="KW-1133">Transmembrane helix</keyword>
<dbReference type="GO" id="GO:0005886">
    <property type="term" value="C:plasma membrane"/>
    <property type="evidence" value="ECO:0007669"/>
    <property type="project" value="UniProtKB-SubCell"/>
</dbReference>
<evidence type="ECO:0000256" key="14">
    <source>
        <dbReference type="SAM" id="MobiDB-lite"/>
    </source>
</evidence>
<dbReference type="SUPFAM" id="SSF54534">
    <property type="entry name" value="FKBP-like"/>
    <property type="match status" value="1"/>
</dbReference>
<evidence type="ECO:0000256" key="11">
    <source>
        <dbReference type="ARBA" id="ARBA00038408"/>
    </source>
</evidence>
<evidence type="ECO:0000256" key="4">
    <source>
        <dbReference type="ARBA" id="ARBA00022519"/>
    </source>
</evidence>
<proteinExistence type="inferred from homology"/>
<feature type="region of interest" description="Disordered" evidence="14">
    <location>
        <begin position="496"/>
        <end position="521"/>
    </location>
</feature>
<dbReference type="InterPro" id="IPR000297">
    <property type="entry name" value="PPIase_PpiC"/>
</dbReference>
<keyword evidence="3" id="KW-1003">Cell membrane</keyword>
<evidence type="ECO:0000259" key="15">
    <source>
        <dbReference type="Pfam" id="PF13145"/>
    </source>
</evidence>
<keyword evidence="5" id="KW-0812">Transmembrane</keyword>
<dbReference type="PANTHER" id="PTHR47529:SF1">
    <property type="entry name" value="PERIPLASMIC CHAPERONE PPID"/>
    <property type="match status" value="1"/>
</dbReference>
<dbReference type="SUPFAM" id="SSF109998">
    <property type="entry name" value="Triger factor/SurA peptide-binding domain-like"/>
    <property type="match status" value="1"/>
</dbReference>
<evidence type="ECO:0000256" key="2">
    <source>
        <dbReference type="ARBA" id="ARBA00018370"/>
    </source>
</evidence>
<dbReference type="InterPro" id="IPR052029">
    <property type="entry name" value="PpiD_chaperone"/>
</dbReference>
<dbReference type="Pfam" id="PF13624">
    <property type="entry name" value="SurA_N_3"/>
    <property type="match status" value="1"/>
</dbReference>
<evidence type="ECO:0000256" key="7">
    <source>
        <dbReference type="ARBA" id="ARBA00023136"/>
    </source>
</evidence>
<dbReference type="Proteomes" id="UP001220964">
    <property type="component" value="Unassembled WGS sequence"/>
</dbReference>
<dbReference type="Gene3D" id="3.10.50.40">
    <property type="match status" value="1"/>
</dbReference>
<evidence type="ECO:0000256" key="13">
    <source>
        <dbReference type="ARBA" id="ARBA00042775"/>
    </source>
</evidence>
<protein>
    <recommendedName>
        <fullName evidence="2">Parvulin-like PPIase</fullName>
    </recommendedName>
    <alternativeName>
        <fullName evidence="9">Peptidyl-prolyl cis-trans isomerase plp</fullName>
    </alternativeName>
    <alternativeName>
        <fullName evidence="12">Periplasmic chaperone PpiD</fullName>
    </alternativeName>
    <alternativeName>
        <fullName evidence="13">Periplasmic folding chaperone</fullName>
    </alternativeName>
    <alternativeName>
        <fullName evidence="10">Rotamase plp</fullName>
    </alternativeName>
</protein>
<evidence type="ECO:0000256" key="1">
    <source>
        <dbReference type="ARBA" id="ARBA00004382"/>
    </source>
</evidence>
<reference evidence="16" key="1">
    <citation type="submission" date="2023-03" db="EMBL/GenBank/DDBJ databases">
        <title>Multiphase analysis and comparison of six strains from genera Psychromarinibacter, Lutimaribacter, and Maritimibacter, including a novel species: Psychromarinibacter sediminicola sp. nov.</title>
        <authorList>
            <person name="Wang Y.-H."/>
            <person name="Ye M.-Q."/>
            <person name="Du Z.-J."/>
        </authorList>
    </citation>
    <scope>NUCLEOTIDE SEQUENCE</scope>
    <source>
        <strain evidence="16">C21-152</strain>
    </source>
</reference>
<dbReference type="PANTHER" id="PTHR47529">
    <property type="entry name" value="PEPTIDYL-PROLYL CIS-TRANS ISOMERASE D"/>
    <property type="match status" value="1"/>
</dbReference>
<gene>
    <name evidence="16" type="ORF">P1J78_01965</name>
</gene>
<evidence type="ECO:0000256" key="12">
    <source>
        <dbReference type="ARBA" id="ARBA00040743"/>
    </source>
</evidence>
<organism evidence="16 17">
    <name type="scientific">Psychromarinibacter sediminicola</name>
    <dbReference type="NCBI Taxonomy" id="3033385"/>
    <lineage>
        <taxon>Bacteria</taxon>
        <taxon>Pseudomonadati</taxon>
        <taxon>Pseudomonadota</taxon>
        <taxon>Alphaproteobacteria</taxon>
        <taxon>Rhodobacterales</taxon>
        <taxon>Paracoccaceae</taxon>
        <taxon>Psychromarinibacter</taxon>
    </lineage>
</organism>
<dbReference type="AlphaFoldDB" id="A0AAE3T8H0"/>
<evidence type="ECO:0000313" key="17">
    <source>
        <dbReference type="Proteomes" id="UP001220964"/>
    </source>
</evidence>
<feature type="domain" description="PpiC" evidence="15">
    <location>
        <begin position="245"/>
        <end position="363"/>
    </location>
</feature>
<dbReference type="Gene3D" id="1.10.4030.10">
    <property type="entry name" value="Porin chaperone SurA, peptide-binding domain"/>
    <property type="match status" value="1"/>
</dbReference>
<keyword evidence="8" id="KW-0143">Chaperone</keyword>
<comment type="similarity">
    <text evidence="11">Belongs to the PpiD chaperone family.</text>
</comment>
<comment type="subcellular location">
    <subcellularLocation>
        <location evidence="1">Cell inner membrane</location>
        <topology evidence="1">Single-pass type II membrane protein</topology>
        <orientation evidence="1">Periplasmic side</orientation>
    </subcellularLocation>
</comment>
<keyword evidence="17" id="KW-1185">Reference proteome</keyword>
<dbReference type="Pfam" id="PF13145">
    <property type="entry name" value="Rotamase_2"/>
    <property type="match status" value="1"/>
</dbReference>
<evidence type="ECO:0000256" key="9">
    <source>
        <dbReference type="ARBA" id="ARBA00030642"/>
    </source>
</evidence>
<keyword evidence="4" id="KW-0997">Cell inner membrane</keyword>
<evidence type="ECO:0000256" key="8">
    <source>
        <dbReference type="ARBA" id="ARBA00023186"/>
    </source>
</evidence>
<evidence type="ECO:0000256" key="10">
    <source>
        <dbReference type="ARBA" id="ARBA00031484"/>
    </source>
</evidence>
<keyword evidence="7" id="KW-0472">Membrane</keyword>
<dbReference type="GO" id="GO:0003755">
    <property type="term" value="F:peptidyl-prolyl cis-trans isomerase activity"/>
    <property type="evidence" value="ECO:0007669"/>
    <property type="project" value="InterPro"/>
</dbReference>
<comment type="caution">
    <text evidence="16">The sequence shown here is derived from an EMBL/GenBank/DDBJ whole genome shotgun (WGS) entry which is preliminary data.</text>
</comment>
<sequence length="621" mass="67240">MAKKNTASRAAVWVILLLLIVGLAGFGATNFGGSVNSVGAVGDTEISVDRYARELQNELSRLSEQFGTNITFAQAQSFGIPSAVLQRIMSTVALENEADALGISAGDERVRNQLLQITAFQGVDGEFDREGYRFALERAGLTETEFEESLRDDAARGVLRAAVSGAVTVPDIYTDTLLSYSEETRDITWAELTPEDLETPIDDPTEAELRAYWEANEDAFMLPETRDITYAWLTPGMIAGTIEGDDEVLRTLYEERADEFNQPERRLVERLVFPTEAAAQEAMDAIAAGETTFEALVAERDLDLADIDLGDVTEAELGAAGDVVFALDSPGVVGPVETDLGPALMRMNGILEAQTVPFEEAREQLLVEYRTDAARRAIGDKISGIDDLLAGGATIEALGEETEMEVGQIDYTAETRDGIAAYPEFREAAEATEVGDFPEILEASDGAIFALRVNEVAEPRVEPFDQARDAVEAAWRSERTVEALAERAETLADEMPAAGEAAPEPEDEDSPVTFRTDTGVGRSGFVPDVPDGFLDTVFEMETGDTRVIRGDTNAYIVRLDAVTPPDLSDPELAARAEQMQQQLAQRMGQDILDAYASAVQQAAGITINQAALNAVHAQFPQ</sequence>
<dbReference type="RefSeq" id="WP_275565631.1">
    <property type="nucleotide sequence ID" value="NZ_JARGYC010000003.1"/>
</dbReference>
<evidence type="ECO:0000256" key="3">
    <source>
        <dbReference type="ARBA" id="ARBA00022475"/>
    </source>
</evidence>
<dbReference type="InterPro" id="IPR027304">
    <property type="entry name" value="Trigger_fact/SurA_dom_sf"/>
</dbReference>
<name>A0AAE3T8H0_9RHOB</name>
<evidence type="ECO:0000256" key="5">
    <source>
        <dbReference type="ARBA" id="ARBA00022692"/>
    </source>
</evidence>